<evidence type="ECO:0000313" key="13">
    <source>
        <dbReference type="Proteomes" id="UP000694390"/>
    </source>
</evidence>
<dbReference type="GO" id="GO:0000122">
    <property type="term" value="P:negative regulation of transcription by RNA polymerase II"/>
    <property type="evidence" value="ECO:0007669"/>
    <property type="project" value="Ensembl"/>
</dbReference>
<keyword evidence="8" id="KW-0265">Erythrocyte maturation</keyword>
<dbReference type="GO" id="GO:0071474">
    <property type="term" value="P:cellular hyperosmotic response"/>
    <property type="evidence" value="ECO:0007669"/>
    <property type="project" value="Ensembl"/>
</dbReference>
<evidence type="ECO:0000256" key="2">
    <source>
        <dbReference type="ARBA" id="ARBA00004613"/>
    </source>
</evidence>
<dbReference type="InterPro" id="IPR003013">
    <property type="entry name" value="Erythroptn"/>
</dbReference>
<sequence>MDAWRGPSGSQHSPPPGLCALLLLLLGLAALTHPSPLHPICDTRVMEKFIKEARDTENAVEGCTNSCNLSEVLTVPDTKVNFNEWKKMDVSLNRAAEVWGGQALLSAAVLRARALVPDPSLNQQLGRTYSNLRSITQILRKGRRMDGRTDGRTNGWMDEWSMSPVKVPPLTTAPRLPQVEPALPPAPPPTLSIRTLAKLLSVHSNFLRGRVKLFLTDACRPDTR</sequence>
<evidence type="ECO:0000256" key="11">
    <source>
        <dbReference type="SAM" id="SignalP"/>
    </source>
</evidence>
<dbReference type="GO" id="GO:0008284">
    <property type="term" value="P:positive regulation of cell population proliferation"/>
    <property type="evidence" value="ECO:0007669"/>
    <property type="project" value="Ensembl"/>
</dbReference>
<keyword evidence="5" id="KW-0964">Secreted</keyword>
<dbReference type="GO" id="GO:0045893">
    <property type="term" value="P:positive regulation of DNA-templated transcription"/>
    <property type="evidence" value="ECO:0007669"/>
    <property type="project" value="Ensembl"/>
</dbReference>
<evidence type="ECO:0000256" key="4">
    <source>
        <dbReference type="ARBA" id="ARBA00015421"/>
    </source>
</evidence>
<dbReference type="GO" id="GO:1902251">
    <property type="term" value="P:negative regulation of erythrocyte apoptotic process"/>
    <property type="evidence" value="ECO:0007669"/>
    <property type="project" value="Ensembl"/>
</dbReference>
<comment type="subcellular location">
    <subcellularLocation>
        <location evidence="2">Secreted</location>
    </subcellularLocation>
</comment>
<dbReference type="PANTHER" id="PTHR10370">
    <property type="entry name" value="ERYTHROPOIETIN"/>
    <property type="match status" value="1"/>
</dbReference>
<protein>
    <recommendedName>
        <fullName evidence="4">Erythropoietin</fullName>
    </recommendedName>
</protein>
<evidence type="ECO:0000256" key="7">
    <source>
        <dbReference type="ARBA" id="ARBA00022729"/>
    </source>
</evidence>
<proteinExistence type="inferred from homology"/>
<dbReference type="GO" id="GO:0010523">
    <property type="term" value="P:negative regulation of calcium ion transport into cytosol"/>
    <property type="evidence" value="ECO:0007669"/>
    <property type="project" value="Ensembl"/>
</dbReference>
<dbReference type="GO" id="GO:0005615">
    <property type="term" value="C:extracellular space"/>
    <property type="evidence" value="ECO:0007669"/>
    <property type="project" value="Ensembl"/>
</dbReference>
<dbReference type="GO" id="GO:0097696">
    <property type="term" value="P:cell surface receptor signaling pathway via STAT"/>
    <property type="evidence" value="ECO:0007669"/>
    <property type="project" value="Ensembl"/>
</dbReference>
<dbReference type="InterPro" id="IPR009079">
    <property type="entry name" value="4_helix_cytokine-like_core"/>
</dbReference>
<keyword evidence="9" id="KW-1015">Disulfide bond</keyword>
<comment type="similarity">
    <text evidence="3">Belongs to the EPO/TPO family.</text>
</comment>
<dbReference type="GO" id="GO:0005128">
    <property type="term" value="F:erythropoietin receptor binding"/>
    <property type="evidence" value="ECO:0007669"/>
    <property type="project" value="Ensembl"/>
</dbReference>
<dbReference type="Pfam" id="PF00758">
    <property type="entry name" value="EPO_TPO"/>
    <property type="match status" value="2"/>
</dbReference>
<dbReference type="GO" id="GO:0038162">
    <property type="term" value="P:erythropoietin-mediated signaling pathway"/>
    <property type="evidence" value="ECO:0007669"/>
    <property type="project" value="Ensembl"/>
</dbReference>
<evidence type="ECO:0000256" key="5">
    <source>
        <dbReference type="ARBA" id="ARBA00022525"/>
    </source>
</evidence>
<dbReference type="OrthoDB" id="9892121at2759"/>
<dbReference type="GO" id="GO:0046579">
    <property type="term" value="P:positive regulation of Ras protein signal transduction"/>
    <property type="evidence" value="ECO:0007669"/>
    <property type="project" value="Ensembl"/>
</dbReference>
<evidence type="ECO:0000256" key="8">
    <source>
        <dbReference type="ARBA" id="ARBA00023057"/>
    </source>
</evidence>
<evidence type="ECO:0000256" key="10">
    <source>
        <dbReference type="ARBA" id="ARBA00023180"/>
    </source>
</evidence>
<keyword evidence="7 11" id="KW-0732">Signal</keyword>
<evidence type="ECO:0000313" key="12">
    <source>
        <dbReference type="Ensembl" id="ENSGEVP00005029469.1"/>
    </source>
</evidence>
<dbReference type="Proteomes" id="UP000694390">
    <property type="component" value="Unassembled WGS sequence"/>
</dbReference>
<dbReference type="Gene3D" id="1.20.1250.10">
    <property type="match status" value="1"/>
</dbReference>
<reference evidence="12" key="2">
    <citation type="submission" date="2025-09" db="UniProtKB">
        <authorList>
            <consortium name="Ensembl"/>
        </authorList>
    </citation>
    <scope>IDENTIFICATION</scope>
</reference>
<evidence type="ECO:0000256" key="3">
    <source>
        <dbReference type="ARBA" id="ARBA00005782"/>
    </source>
</evidence>
<dbReference type="GeneTree" id="ENSGT00390000017226"/>
<dbReference type="PROSITE" id="PS00817">
    <property type="entry name" value="EPO_TPO"/>
    <property type="match status" value="1"/>
</dbReference>
<dbReference type="GO" id="GO:0043161">
    <property type="term" value="P:proteasome-mediated ubiquitin-dependent protein catabolic process"/>
    <property type="evidence" value="ECO:0007669"/>
    <property type="project" value="Ensembl"/>
</dbReference>
<feature type="signal peptide" evidence="11">
    <location>
        <begin position="1"/>
        <end position="34"/>
    </location>
</feature>
<evidence type="ECO:0000256" key="1">
    <source>
        <dbReference type="ARBA" id="ARBA00002679"/>
    </source>
</evidence>
<dbReference type="GO" id="GO:0043249">
    <property type="term" value="P:erythrocyte maturation"/>
    <property type="evidence" value="ECO:0007669"/>
    <property type="project" value="UniProtKB-KW"/>
</dbReference>
<accession>A0A8C4YTW9</accession>
<keyword evidence="13" id="KW-1185">Reference proteome</keyword>
<dbReference type="Ensembl" id="ENSGEVT00005030953.1">
    <property type="protein sequence ID" value="ENSGEVP00005029469.1"/>
    <property type="gene ID" value="ENSGEVG00005020625.1"/>
</dbReference>
<dbReference type="GO" id="GO:0005179">
    <property type="term" value="F:hormone activity"/>
    <property type="evidence" value="ECO:0007669"/>
    <property type="project" value="UniProtKB-KW"/>
</dbReference>
<name>A0A8C4YTW9_9SAUR</name>
<dbReference type="PANTHER" id="PTHR10370:SF0">
    <property type="entry name" value="ERYTHROPOIETIN"/>
    <property type="match status" value="1"/>
</dbReference>
<dbReference type="GO" id="GO:0005125">
    <property type="term" value="F:cytokine activity"/>
    <property type="evidence" value="ECO:0007669"/>
    <property type="project" value="Ensembl"/>
</dbReference>
<dbReference type="InterPro" id="IPR001323">
    <property type="entry name" value="EPO_TPO"/>
</dbReference>
<evidence type="ECO:0000256" key="9">
    <source>
        <dbReference type="ARBA" id="ARBA00023157"/>
    </source>
</evidence>
<keyword evidence="10" id="KW-0325">Glycoprotein</keyword>
<dbReference type="InterPro" id="IPR019767">
    <property type="entry name" value="EPO/TPO_CS"/>
</dbReference>
<feature type="chain" id="PRO_5034567545" description="Erythropoietin" evidence="11">
    <location>
        <begin position="35"/>
        <end position="224"/>
    </location>
</feature>
<dbReference type="AlphaFoldDB" id="A0A8C4YTW9"/>
<dbReference type="PRINTS" id="PR00272">
    <property type="entry name" value="ERYTHROPTN"/>
</dbReference>
<gene>
    <name evidence="12" type="primary">EPO</name>
</gene>
<organism evidence="12 13">
    <name type="scientific">Gopherus evgoodei</name>
    <name type="common">Goodes thornscrub tortoise</name>
    <dbReference type="NCBI Taxonomy" id="1825980"/>
    <lineage>
        <taxon>Eukaryota</taxon>
        <taxon>Metazoa</taxon>
        <taxon>Chordata</taxon>
        <taxon>Craniata</taxon>
        <taxon>Vertebrata</taxon>
        <taxon>Euteleostomi</taxon>
        <taxon>Archelosauria</taxon>
        <taxon>Testudinata</taxon>
        <taxon>Testudines</taxon>
        <taxon>Cryptodira</taxon>
        <taxon>Durocryptodira</taxon>
        <taxon>Testudinoidea</taxon>
        <taxon>Testudinidae</taxon>
        <taxon>Gopherus</taxon>
    </lineage>
</organism>
<dbReference type="SUPFAM" id="SSF47266">
    <property type="entry name" value="4-helical cytokines"/>
    <property type="match status" value="1"/>
</dbReference>
<keyword evidence="6" id="KW-0372">Hormone</keyword>
<comment type="function">
    <text evidence="1">Hormone involved in the regulation of erythrocyte proliferation and differentiation and the maintenance of a physiological level of circulating erythrocyte mass. Binds to EPOR leading to EPOR dimerization and JAK2 activation thereby activating specific downstream effectors, including STAT1 and STAT3.</text>
</comment>
<dbReference type="GO" id="GO:0009986">
    <property type="term" value="C:cell surface"/>
    <property type="evidence" value="ECO:0007669"/>
    <property type="project" value="Ensembl"/>
</dbReference>
<evidence type="ECO:0000256" key="6">
    <source>
        <dbReference type="ARBA" id="ARBA00022702"/>
    </source>
</evidence>
<dbReference type="GO" id="GO:1902219">
    <property type="term" value="P:negative regulation of intrinsic apoptotic signaling pathway in response to osmotic stress"/>
    <property type="evidence" value="ECO:0007669"/>
    <property type="project" value="Ensembl"/>
</dbReference>
<reference evidence="12" key="1">
    <citation type="submission" date="2025-08" db="UniProtKB">
        <authorList>
            <consortium name="Ensembl"/>
        </authorList>
    </citation>
    <scope>IDENTIFICATION</scope>
</reference>